<evidence type="ECO:0000313" key="2">
    <source>
        <dbReference type="EMBL" id="AEA45656.1"/>
    </source>
</evidence>
<keyword evidence="3" id="KW-1185">Reference proteome</keyword>
<feature type="coiled-coil region" evidence="1">
    <location>
        <begin position="41"/>
        <end position="68"/>
    </location>
</feature>
<organism evidence="2 3">
    <name type="scientific">Fluviicola taffensis (strain DSM 16823 / NCIMB 13979 / RW262)</name>
    <dbReference type="NCBI Taxonomy" id="755732"/>
    <lineage>
        <taxon>Bacteria</taxon>
        <taxon>Pseudomonadati</taxon>
        <taxon>Bacteroidota</taxon>
        <taxon>Flavobacteriia</taxon>
        <taxon>Flavobacteriales</taxon>
        <taxon>Crocinitomicaceae</taxon>
        <taxon>Fluviicola</taxon>
    </lineage>
</organism>
<evidence type="ECO:0000256" key="1">
    <source>
        <dbReference type="SAM" id="Coils"/>
    </source>
</evidence>
<sequence>MLGAFAYLETAAVMCNRKTQKYMNKFIYLSFITFALFSCNSNEDKKILEKLTSENDSLKTELKKMQMLPEDCKVMSYPTFFNYNVNQGDSAILSVGLLKTDTKSPVVVLWNEETKKYSDTIKNNNGIVSTVSIYAKTKGDNVVQGKVIYFCNDREVSLPFEASYLVK</sequence>
<accession>F2IET9</accession>
<dbReference type="AlphaFoldDB" id="F2IET9"/>
<reference evidence="2 3" key="1">
    <citation type="journal article" date="2011" name="Stand. Genomic Sci.">
        <title>Complete genome sequence of the gliding freshwater bacterium Fluviicola taffensis type strain (RW262).</title>
        <authorList>
            <person name="Woyke T."/>
            <person name="Chertkov O."/>
            <person name="Lapidus A."/>
            <person name="Nolan M."/>
            <person name="Lucas S."/>
            <person name="Del Rio T.G."/>
            <person name="Tice H."/>
            <person name="Cheng J.F."/>
            <person name="Tapia R."/>
            <person name="Han C."/>
            <person name="Goodwin L."/>
            <person name="Pitluck S."/>
            <person name="Liolios K."/>
            <person name="Pagani I."/>
            <person name="Ivanova N."/>
            <person name="Huntemann M."/>
            <person name="Mavromatis K."/>
            <person name="Mikhailova N."/>
            <person name="Pati A."/>
            <person name="Chen A."/>
            <person name="Palaniappan K."/>
            <person name="Land M."/>
            <person name="Hauser L."/>
            <person name="Brambilla E.M."/>
            <person name="Rohde M."/>
            <person name="Mwirichia R."/>
            <person name="Sikorski J."/>
            <person name="Tindall B.J."/>
            <person name="Goker M."/>
            <person name="Bristow J."/>
            <person name="Eisen J.A."/>
            <person name="Markowitz V."/>
            <person name="Hugenholtz P."/>
            <person name="Klenk H.P."/>
            <person name="Kyrpides N.C."/>
        </authorList>
    </citation>
    <scope>NUCLEOTIDE SEQUENCE [LARGE SCALE GENOMIC DNA]</scope>
    <source>
        <strain evidence="3">DSM 16823 / RW262 / RW262</strain>
    </source>
</reference>
<evidence type="ECO:0000313" key="3">
    <source>
        <dbReference type="Proteomes" id="UP000007463"/>
    </source>
</evidence>
<gene>
    <name evidence="2" type="ordered locus">Fluta_3688</name>
</gene>
<name>F2IET9_FLUTR</name>
<protein>
    <submittedName>
        <fullName evidence="2">Uncharacterized protein</fullName>
    </submittedName>
</protein>
<proteinExistence type="predicted"/>
<dbReference type="Proteomes" id="UP000007463">
    <property type="component" value="Chromosome"/>
</dbReference>
<dbReference type="STRING" id="755732.Fluta_3688"/>
<dbReference type="KEGG" id="fte:Fluta_3688"/>
<keyword evidence="1" id="KW-0175">Coiled coil</keyword>
<dbReference type="HOGENOM" id="CLU_1592121_0_0_10"/>
<dbReference type="EMBL" id="CP002542">
    <property type="protein sequence ID" value="AEA45656.1"/>
    <property type="molecule type" value="Genomic_DNA"/>
</dbReference>
<reference evidence="3" key="2">
    <citation type="submission" date="2011-02" db="EMBL/GenBank/DDBJ databases">
        <title>The complete genome of Fluviicola taffensis DSM 16823.</title>
        <authorList>
            <consortium name="US DOE Joint Genome Institute (JGI-PGF)"/>
            <person name="Lucas S."/>
            <person name="Copeland A."/>
            <person name="Lapidus A."/>
            <person name="Bruce D."/>
            <person name="Goodwin L."/>
            <person name="Pitluck S."/>
            <person name="Kyrpides N."/>
            <person name="Mavromatis K."/>
            <person name="Ivanova N."/>
            <person name="Mikhailova N."/>
            <person name="Pagani I."/>
            <person name="Chertkov O."/>
            <person name="Detter J.C."/>
            <person name="Han C."/>
            <person name="Tapia R."/>
            <person name="Land M."/>
            <person name="Hauser L."/>
            <person name="Markowitz V."/>
            <person name="Cheng J.-F."/>
            <person name="Hugenholtz P."/>
            <person name="Woyke T."/>
            <person name="Wu D."/>
            <person name="Tindall B."/>
            <person name="Pomrenke H.G."/>
            <person name="Brambilla E."/>
            <person name="Klenk H.-P."/>
            <person name="Eisen J.A."/>
        </authorList>
    </citation>
    <scope>NUCLEOTIDE SEQUENCE [LARGE SCALE GENOMIC DNA]</scope>
    <source>
        <strain evidence="3">DSM 16823 / RW262 / RW262</strain>
    </source>
</reference>